<feature type="transmembrane region" description="Helical" evidence="1">
    <location>
        <begin position="67"/>
        <end position="84"/>
    </location>
</feature>
<feature type="non-terminal residue" evidence="2">
    <location>
        <position position="258"/>
    </location>
</feature>
<feature type="transmembrane region" description="Helical" evidence="1">
    <location>
        <begin position="232"/>
        <end position="253"/>
    </location>
</feature>
<protein>
    <submittedName>
        <fullName evidence="2">Uncharacterized protein</fullName>
    </submittedName>
</protein>
<dbReference type="Proteomes" id="UP000218334">
    <property type="component" value="Unassembled WGS sequence"/>
</dbReference>
<gene>
    <name evidence="2" type="ORF">ARMSODRAFT_899848</name>
</gene>
<name>A0A2H3AVV3_9AGAR</name>
<keyword evidence="1" id="KW-0472">Membrane</keyword>
<accession>A0A2H3AVV3</accession>
<evidence type="ECO:0000256" key="1">
    <source>
        <dbReference type="SAM" id="Phobius"/>
    </source>
</evidence>
<dbReference type="AlphaFoldDB" id="A0A2H3AVV3"/>
<keyword evidence="3" id="KW-1185">Reference proteome</keyword>
<evidence type="ECO:0000313" key="3">
    <source>
        <dbReference type="Proteomes" id="UP000218334"/>
    </source>
</evidence>
<dbReference type="STRING" id="1076256.A0A2H3AVV3"/>
<dbReference type="PANTHER" id="PTHR35043:SF8">
    <property type="entry name" value="DUF4220 DOMAIN-CONTAINING PROTEIN"/>
    <property type="match status" value="1"/>
</dbReference>
<sequence>MCSYPTFHILPCGLILHKVLRISPKNQILTVVLFVLFVHPVFGAPISPKDSEDLPASSEAQRTVFNIVWSCLATIFASTWFAAHPNVPGRNITTKGAISCCTERARILAIAILAPEVIVAWAVEQFMVAYKVCHVPDTDVHVDHSDATSIMPLRASSIFEHWKIVDAPGLLVCYETLESEPQLLKNLADISAETIEDKSKGDALSKMFSILQISWFVAQCIARAVQGLPITLLEMTALAFAGLSMITYLLWWYKPLNV</sequence>
<evidence type="ECO:0000313" key="2">
    <source>
        <dbReference type="EMBL" id="PBK59002.1"/>
    </source>
</evidence>
<feature type="transmembrane region" description="Helical" evidence="1">
    <location>
        <begin position="105"/>
        <end position="123"/>
    </location>
</feature>
<dbReference type="PANTHER" id="PTHR35043">
    <property type="entry name" value="TRANSCRIPTION FACTOR DOMAIN-CONTAINING PROTEIN"/>
    <property type="match status" value="1"/>
</dbReference>
<organism evidence="2 3">
    <name type="scientific">Armillaria solidipes</name>
    <dbReference type="NCBI Taxonomy" id="1076256"/>
    <lineage>
        <taxon>Eukaryota</taxon>
        <taxon>Fungi</taxon>
        <taxon>Dikarya</taxon>
        <taxon>Basidiomycota</taxon>
        <taxon>Agaricomycotina</taxon>
        <taxon>Agaricomycetes</taxon>
        <taxon>Agaricomycetidae</taxon>
        <taxon>Agaricales</taxon>
        <taxon>Marasmiineae</taxon>
        <taxon>Physalacriaceae</taxon>
        <taxon>Armillaria</taxon>
    </lineage>
</organism>
<dbReference type="EMBL" id="KZ293516">
    <property type="protein sequence ID" value="PBK59002.1"/>
    <property type="molecule type" value="Genomic_DNA"/>
</dbReference>
<keyword evidence="1" id="KW-0812">Transmembrane</keyword>
<proteinExistence type="predicted"/>
<reference evidence="3" key="1">
    <citation type="journal article" date="2017" name="Nat. Ecol. Evol.">
        <title>Genome expansion and lineage-specific genetic innovations in the forest pathogenic fungi Armillaria.</title>
        <authorList>
            <person name="Sipos G."/>
            <person name="Prasanna A.N."/>
            <person name="Walter M.C."/>
            <person name="O'Connor E."/>
            <person name="Balint B."/>
            <person name="Krizsan K."/>
            <person name="Kiss B."/>
            <person name="Hess J."/>
            <person name="Varga T."/>
            <person name="Slot J."/>
            <person name="Riley R."/>
            <person name="Boka B."/>
            <person name="Rigling D."/>
            <person name="Barry K."/>
            <person name="Lee J."/>
            <person name="Mihaltcheva S."/>
            <person name="LaButti K."/>
            <person name="Lipzen A."/>
            <person name="Waldron R."/>
            <person name="Moloney N.M."/>
            <person name="Sperisen C."/>
            <person name="Kredics L."/>
            <person name="Vagvoelgyi C."/>
            <person name="Patrignani A."/>
            <person name="Fitzpatrick D."/>
            <person name="Nagy I."/>
            <person name="Doyle S."/>
            <person name="Anderson J.B."/>
            <person name="Grigoriev I.V."/>
            <person name="Gueldener U."/>
            <person name="Muensterkoetter M."/>
            <person name="Nagy L.G."/>
        </authorList>
    </citation>
    <scope>NUCLEOTIDE SEQUENCE [LARGE SCALE GENOMIC DNA]</scope>
    <source>
        <strain evidence="3">28-4</strain>
    </source>
</reference>
<feature type="transmembrane region" description="Helical" evidence="1">
    <location>
        <begin position="28"/>
        <end position="47"/>
    </location>
</feature>
<keyword evidence="1" id="KW-1133">Transmembrane helix</keyword>